<proteinExistence type="predicted"/>
<dbReference type="GO" id="GO:0016829">
    <property type="term" value="F:lyase activity"/>
    <property type="evidence" value="ECO:0007669"/>
    <property type="project" value="UniProtKB-KW"/>
</dbReference>
<dbReference type="InterPro" id="IPR002840">
    <property type="entry name" value="PMDh-S-like_dom"/>
</dbReference>
<dbReference type="Gene3D" id="3.50.30.10">
    <property type="entry name" value="Phosphohistidine domain"/>
    <property type="match status" value="1"/>
</dbReference>
<dbReference type="CDD" id="cd01355">
    <property type="entry name" value="AcnX"/>
    <property type="match status" value="1"/>
</dbReference>
<dbReference type="PANTHER" id="PTHR36577:SF3">
    <property type="entry name" value="DUF521 DOMAIN PROTEIN (AFU_ORTHOLOGUE AFUA_6G00490)"/>
    <property type="match status" value="1"/>
</dbReference>
<evidence type="ECO:0008006" key="7">
    <source>
        <dbReference type="Google" id="ProtNLM"/>
    </source>
</evidence>
<feature type="domain" description="Phosphomevalonate dehydratase small subunit-like" evidence="3">
    <location>
        <begin position="32"/>
        <end position="116"/>
    </location>
</feature>
<evidence type="ECO:0000313" key="6">
    <source>
        <dbReference type="Proteomes" id="UP000258309"/>
    </source>
</evidence>
<dbReference type="Pfam" id="PF04412">
    <property type="entry name" value="AcnX"/>
    <property type="match status" value="1"/>
</dbReference>
<sequence length="600" mass="64795">MEILHEKLQSLEGKVLVNGKAEGTVLASTVALSFWGGVNAENGEIIDHHHPLSGQSVAGKVLVIPSSRGSCSGSGVILELLLNGHRPSALVFEHDELVVTLGVIVASEVFGKSIPIIQLSSVDFKIISTAAWVRINNSHVECLITSDFRRDDGAELKFEAQTAKMDIEMEIPPFFKLTSFDRELLDGTHGKAAEAAARIVIKMAYIQNATELIDIKQAHIDGCVYTGPATLQFAQQFNKWGAKVRIPASMNSISVDRRRWCAQGIDPALGNPASELADAYVYMGVSPSYTCAPYLLNTAPTKDDHITWGESNAAVFANSVLGARTIKCPDYLDICVALTGRAPNAGPHITANRRAQIKISLPRICNTDDSLFPLLGYVVGDIAANQIPIITGIEDTLITKDDLKAFSAAFATTSSSSMFHLAGITPEALGGQELEIQLSVASCVAITFSELQRAWCQLNSGLDTYIDLISLGNPHFSYDEFANLAHLCNGQKKSDAVSVVVTCGRDTYARAYRDGHIPMLEDFGVQVITDTCWCMIVEPLIPVHAKTIMTNSAKYAHYGVGLTGRQIRFGSLAQCIEAACSGQASHDLPSWLMGVKDQKI</sequence>
<dbReference type="PIRSF" id="PIRSF036630">
    <property type="entry name" value="UCP036630"/>
    <property type="match status" value="1"/>
</dbReference>
<dbReference type="STRING" id="5539.A0A3E2H4M6"/>
<evidence type="ECO:0000259" key="4">
    <source>
        <dbReference type="Pfam" id="PF04412"/>
    </source>
</evidence>
<dbReference type="AlphaFoldDB" id="A0A3E2H4M6"/>
<evidence type="ECO:0000256" key="2">
    <source>
        <dbReference type="ARBA" id="ARBA00023239"/>
    </source>
</evidence>
<dbReference type="Proteomes" id="UP000258309">
    <property type="component" value="Unassembled WGS sequence"/>
</dbReference>
<dbReference type="SUPFAM" id="SSF52016">
    <property type="entry name" value="LeuD/IlvD-like"/>
    <property type="match status" value="1"/>
</dbReference>
<keyword evidence="2" id="KW-0456">Lyase</keyword>
<reference evidence="5 6" key="1">
    <citation type="submission" date="2018-05" db="EMBL/GenBank/DDBJ databases">
        <title>Draft genome sequence of Scytalidium lignicola DSM 105466, a ubiquitous saprotrophic fungus.</title>
        <authorList>
            <person name="Buettner E."/>
            <person name="Gebauer A.M."/>
            <person name="Hofrichter M."/>
            <person name="Liers C."/>
            <person name="Kellner H."/>
        </authorList>
    </citation>
    <scope>NUCLEOTIDE SEQUENCE [LARGE SCALE GENOMIC DNA]</scope>
    <source>
        <strain evidence="5 6">DSM 105466</strain>
    </source>
</reference>
<organism evidence="5 6">
    <name type="scientific">Scytalidium lignicola</name>
    <name type="common">Hyphomycete</name>
    <dbReference type="NCBI Taxonomy" id="5539"/>
    <lineage>
        <taxon>Eukaryota</taxon>
        <taxon>Fungi</taxon>
        <taxon>Dikarya</taxon>
        <taxon>Ascomycota</taxon>
        <taxon>Pezizomycotina</taxon>
        <taxon>Leotiomycetes</taxon>
        <taxon>Leotiomycetes incertae sedis</taxon>
        <taxon>Scytalidium</taxon>
    </lineage>
</organism>
<feature type="domain" description="Phosphomevalonate dehydratase large subunit-like" evidence="4">
    <location>
        <begin position="176"/>
        <end position="577"/>
    </location>
</feature>
<dbReference type="OrthoDB" id="2594507at2759"/>
<keyword evidence="1" id="KW-0408">Iron</keyword>
<comment type="caution">
    <text evidence="5">The sequence shown here is derived from an EMBL/GenBank/DDBJ whole genome shotgun (WGS) entry which is preliminary data.</text>
</comment>
<feature type="non-terminal residue" evidence="5">
    <location>
        <position position="600"/>
    </location>
</feature>
<evidence type="ECO:0000259" key="3">
    <source>
        <dbReference type="Pfam" id="PF01989"/>
    </source>
</evidence>
<name>A0A3E2H4M6_SCYLI</name>
<dbReference type="OMA" id="CTCTPYL"/>
<evidence type="ECO:0000313" key="5">
    <source>
        <dbReference type="EMBL" id="RFU28172.1"/>
    </source>
</evidence>
<dbReference type="InterPro" id="IPR012047">
    <property type="entry name" value="AcnX"/>
</dbReference>
<protein>
    <recommendedName>
        <fullName evidence="7">Aconitase X catalytic domain-containing protein</fullName>
    </recommendedName>
</protein>
<dbReference type="Pfam" id="PF01989">
    <property type="entry name" value="AcnX_swivel_put"/>
    <property type="match status" value="1"/>
</dbReference>
<dbReference type="CDD" id="cd01356">
    <property type="entry name" value="AcnX_swivel"/>
    <property type="match status" value="1"/>
</dbReference>
<dbReference type="EMBL" id="NCSJ02000173">
    <property type="protein sequence ID" value="RFU28172.1"/>
    <property type="molecule type" value="Genomic_DNA"/>
</dbReference>
<dbReference type="PANTHER" id="PTHR36577">
    <property type="entry name" value="DUF521 DOMAIN PROTEIN (AFU_ORTHOLOGUE AFUA_6G00490)"/>
    <property type="match status" value="1"/>
</dbReference>
<keyword evidence="6" id="KW-1185">Reference proteome</keyword>
<dbReference type="InterPro" id="IPR007506">
    <property type="entry name" value="PMDh-L-like_dom"/>
</dbReference>
<gene>
    <name evidence="5" type="ORF">B7463_g8168</name>
</gene>
<accession>A0A3E2H4M6</accession>
<feature type="non-terminal residue" evidence="5">
    <location>
        <position position="1"/>
    </location>
</feature>
<evidence type="ECO:0000256" key="1">
    <source>
        <dbReference type="ARBA" id="ARBA00023004"/>
    </source>
</evidence>